<dbReference type="Gene3D" id="3.40.50.300">
    <property type="entry name" value="P-loop containing nucleotide triphosphate hydrolases"/>
    <property type="match status" value="1"/>
</dbReference>
<dbReference type="InterPro" id="IPR042197">
    <property type="entry name" value="Apaf_helical"/>
</dbReference>
<dbReference type="InterPro" id="IPR032675">
    <property type="entry name" value="LRR_dom_sf"/>
</dbReference>
<dbReference type="PANTHER" id="PTHR36766">
    <property type="entry name" value="PLANT BROAD-SPECTRUM MILDEW RESISTANCE PROTEIN RPW8"/>
    <property type="match status" value="1"/>
</dbReference>
<keyword evidence="2" id="KW-0547">Nucleotide-binding</keyword>
<dbReference type="InterPro" id="IPR058922">
    <property type="entry name" value="WHD_DRP"/>
</dbReference>
<dbReference type="Proteomes" id="UP000026915">
    <property type="component" value="Chromosome 10"/>
</dbReference>
<dbReference type="Pfam" id="PF23598">
    <property type="entry name" value="LRR_14"/>
    <property type="match status" value="1"/>
</dbReference>
<dbReference type="GO" id="GO:0006952">
    <property type="term" value="P:defense response"/>
    <property type="evidence" value="ECO:0007669"/>
    <property type="project" value="UniProtKB-KW"/>
</dbReference>
<evidence type="ECO:0000256" key="4">
    <source>
        <dbReference type="ARBA" id="ARBA00022840"/>
    </source>
</evidence>
<accession>A0A061FTC8</accession>
<dbReference type="EMBL" id="CM001888">
    <property type="protein sequence ID" value="EOY20017.1"/>
    <property type="molecule type" value="Genomic_DNA"/>
</dbReference>
<dbReference type="GO" id="GO:0043531">
    <property type="term" value="F:ADP binding"/>
    <property type="evidence" value="ECO:0007669"/>
    <property type="project" value="InterPro"/>
</dbReference>
<dbReference type="FunFam" id="3.40.50.300:FF:001091">
    <property type="entry name" value="Probable disease resistance protein At1g61300"/>
    <property type="match status" value="1"/>
</dbReference>
<name>A0A061FTC8_THECC</name>
<feature type="domain" description="Disease resistance N-terminal" evidence="7">
    <location>
        <begin position="2"/>
        <end position="48"/>
    </location>
</feature>
<evidence type="ECO:0000256" key="5">
    <source>
        <dbReference type="SAM" id="MobiDB-lite"/>
    </source>
</evidence>
<dbReference type="InterPro" id="IPR041118">
    <property type="entry name" value="Rx_N"/>
</dbReference>
<dbReference type="Gene3D" id="1.10.8.430">
    <property type="entry name" value="Helical domain of apoptotic protease-activating factors"/>
    <property type="match status" value="1"/>
</dbReference>
<dbReference type="SUPFAM" id="SSF52540">
    <property type="entry name" value="P-loop containing nucleoside triphosphate hydrolases"/>
    <property type="match status" value="1"/>
</dbReference>
<evidence type="ECO:0000256" key="2">
    <source>
        <dbReference type="ARBA" id="ARBA00022741"/>
    </source>
</evidence>
<feature type="domain" description="NB-ARC" evidence="6">
    <location>
        <begin position="119"/>
        <end position="290"/>
    </location>
</feature>
<dbReference type="PANTHER" id="PTHR36766:SF40">
    <property type="entry name" value="DISEASE RESISTANCE PROTEIN RGA3"/>
    <property type="match status" value="1"/>
</dbReference>
<dbReference type="GO" id="GO:0005524">
    <property type="term" value="F:ATP binding"/>
    <property type="evidence" value="ECO:0007669"/>
    <property type="project" value="UniProtKB-KW"/>
</dbReference>
<dbReference type="PRINTS" id="PR00364">
    <property type="entry name" value="DISEASERSIST"/>
</dbReference>
<reference evidence="10 11" key="1">
    <citation type="journal article" date="2013" name="Genome Biol.">
        <title>The genome sequence of the most widely cultivated cacao type and its use to identify candidate genes regulating pod color.</title>
        <authorList>
            <person name="Motamayor J.C."/>
            <person name="Mockaitis K."/>
            <person name="Schmutz J."/>
            <person name="Haiminen N."/>
            <person name="Iii D.L."/>
            <person name="Cornejo O."/>
            <person name="Findley S.D."/>
            <person name="Zheng P."/>
            <person name="Utro F."/>
            <person name="Royaert S."/>
            <person name="Saski C."/>
            <person name="Jenkins J."/>
            <person name="Podicheti R."/>
            <person name="Zhao M."/>
            <person name="Scheffler B.E."/>
            <person name="Stack J.C."/>
            <person name="Feltus F.A."/>
            <person name="Mustiga G.M."/>
            <person name="Amores F."/>
            <person name="Phillips W."/>
            <person name="Marelli J.P."/>
            <person name="May G.D."/>
            <person name="Shapiro H."/>
            <person name="Ma J."/>
            <person name="Bustamante C.D."/>
            <person name="Schnell R.J."/>
            <person name="Main D."/>
            <person name="Gilbert D."/>
            <person name="Parida L."/>
            <person name="Kuhn D.N."/>
        </authorList>
    </citation>
    <scope>NUCLEOTIDE SEQUENCE [LARGE SCALE GENOMIC DNA]</scope>
    <source>
        <strain evidence="11">cv. Matina 1-6</strain>
    </source>
</reference>
<dbReference type="InterPro" id="IPR036388">
    <property type="entry name" value="WH-like_DNA-bd_sf"/>
</dbReference>
<dbReference type="HOGENOM" id="CLU_000837_8_8_1"/>
<dbReference type="OMA" id="WAIFARY"/>
<dbReference type="Pfam" id="PF23559">
    <property type="entry name" value="WHD_DRP"/>
    <property type="match status" value="1"/>
</dbReference>
<evidence type="ECO:0000256" key="3">
    <source>
        <dbReference type="ARBA" id="ARBA00022821"/>
    </source>
</evidence>
<dbReference type="Gene3D" id="3.80.10.10">
    <property type="entry name" value="Ribonuclease Inhibitor"/>
    <property type="match status" value="3"/>
</dbReference>
<dbReference type="Gene3D" id="1.20.5.4130">
    <property type="match status" value="1"/>
</dbReference>
<dbReference type="GO" id="GO:0051707">
    <property type="term" value="P:response to other organism"/>
    <property type="evidence" value="ECO:0007669"/>
    <property type="project" value="UniProtKB-ARBA"/>
</dbReference>
<dbReference type="Pfam" id="PF18052">
    <property type="entry name" value="Rx_N"/>
    <property type="match status" value="1"/>
</dbReference>
<dbReference type="Pfam" id="PF00931">
    <property type="entry name" value="NB-ARC"/>
    <property type="match status" value="1"/>
</dbReference>
<evidence type="ECO:0000259" key="6">
    <source>
        <dbReference type="Pfam" id="PF00931"/>
    </source>
</evidence>
<dbReference type="SUPFAM" id="SSF52058">
    <property type="entry name" value="L domain-like"/>
    <property type="match status" value="2"/>
</dbReference>
<evidence type="ECO:0000259" key="9">
    <source>
        <dbReference type="Pfam" id="PF23598"/>
    </source>
</evidence>
<protein>
    <submittedName>
        <fullName evidence="10">LRR and NB-ARC domains-containing disease resistance protein, putative</fullName>
    </submittedName>
</protein>
<feature type="domain" description="Disease resistance R13L4/SHOC-2-like LRR" evidence="9">
    <location>
        <begin position="514"/>
        <end position="822"/>
    </location>
</feature>
<dbReference type="eggNOG" id="KOG4658">
    <property type="taxonomic scope" value="Eukaryota"/>
</dbReference>
<keyword evidence="11" id="KW-1185">Reference proteome</keyword>
<organism evidence="10 11">
    <name type="scientific">Theobroma cacao</name>
    <name type="common">Cacao</name>
    <name type="synonym">Cocoa</name>
    <dbReference type="NCBI Taxonomy" id="3641"/>
    <lineage>
        <taxon>Eukaryota</taxon>
        <taxon>Viridiplantae</taxon>
        <taxon>Streptophyta</taxon>
        <taxon>Embryophyta</taxon>
        <taxon>Tracheophyta</taxon>
        <taxon>Spermatophyta</taxon>
        <taxon>Magnoliopsida</taxon>
        <taxon>eudicotyledons</taxon>
        <taxon>Gunneridae</taxon>
        <taxon>Pentapetalae</taxon>
        <taxon>rosids</taxon>
        <taxon>malvids</taxon>
        <taxon>Malvales</taxon>
        <taxon>Malvaceae</taxon>
        <taxon>Byttnerioideae</taxon>
        <taxon>Theobroma</taxon>
    </lineage>
</organism>
<dbReference type="InParanoid" id="A0A061FTC8"/>
<feature type="domain" description="Disease resistance protein winged helix" evidence="8">
    <location>
        <begin position="374"/>
        <end position="439"/>
    </location>
</feature>
<dbReference type="FunFam" id="1.10.10.10:FF:000322">
    <property type="entry name" value="Probable disease resistance protein At1g63360"/>
    <property type="match status" value="1"/>
</dbReference>
<keyword evidence="3" id="KW-0611">Plant defense</keyword>
<keyword evidence="1" id="KW-0677">Repeat</keyword>
<feature type="region of interest" description="Disordered" evidence="5">
    <location>
        <begin position="884"/>
        <end position="905"/>
    </location>
</feature>
<evidence type="ECO:0000313" key="10">
    <source>
        <dbReference type="EMBL" id="EOY20017.1"/>
    </source>
</evidence>
<keyword evidence="4" id="KW-0067">ATP-binding</keyword>
<dbReference type="Gene3D" id="1.10.10.10">
    <property type="entry name" value="Winged helix-like DNA-binding domain superfamily/Winged helix DNA-binding domain"/>
    <property type="match status" value="1"/>
</dbReference>
<dbReference type="InterPro" id="IPR002182">
    <property type="entry name" value="NB-ARC"/>
</dbReference>
<dbReference type="Gramene" id="EOY20017">
    <property type="protein sequence ID" value="EOY20017"/>
    <property type="gene ID" value="TCM_045419"/>
</dbReference>
<evidence type="ECO:0000259" key="7">
    <source>
        <dbReference type="Pfam" id="PF18052"/>
    </source>
</evidence>
<dbReference type="InterPro" id="IPR027417">
    <property type="entry name" value="P-loop_NTPase"/>
</dbReference>
<proteinExistence type="predicted"/>
<evidence type="ECO:0000313" key="11">
    <source>
        <dbReference type="Proteomes" id="UP000026915"/>
    </source>
</evidence>
<sequence>MHDAEEKQIENSSVKVWLRRLEDVFYDADDLLDEISYDAIKRDLEAASKTSKSWASIFGAASAQRYGKGIRSKMERIFAEIEQIAEERAKFHLIEGTVSVSSNSVTTSFVDKSVIVGREKDKTEIVSRLLQSEDASASVEAIGIVGMGGLGKTTLAQLVFNDDRVKTNFDLRAWVCVSDLFDIREIMKTILEYATLGTSDFNDLNVLQSELSQRLSGRRFLLVLDDVWTENFRDWEILKSPLLSGARGSKILVTTRNQNVAIIACSTSHLLPLLGVNECWAIFARYAFVDRSKSEIERLEDIGKRIVLKCGGLPLAVKAIAGVLRLKRSREEWLQVLNSTPWELDVVDYVLPTLRLSYNHLPPLLKQCFAYCSMFPKDNKFDKEKLVLLWMAQGFLQQSHGATMEEVGFEYFDSLLKRSFFQQLGDLYITMHDLMHDLALSVSERLCSILDVDYGMVSAISNRTRHLLMIGKFDAPEKFRVIDQAKTLRTLFLINTSPDQLSPQLLKDLPVRQQQLRALSLPHCQITELPTSIGNLKHLRYLDLSHSTLERLPKSLGTLYFLQTLILTNCSSLNMLPEGIVNLVNLRHLHIKGTCLLQMPEEMGRLTSLQTLTNFVVGCGGSQIKELGTLLDLRTLSLSELQNVTSASDATKASLNAKKYLNELQLQWSGTSTDPTKEGEILRNLEPCKELKNLTIRFYGGIEFPSWLGDSFSNIIFLHLSDSNNCSSLPPLGQLPSLEHLIIERISGVTSIGNEFYGEDKPFQHLKRLKFEGMSRWEQWISPELEEGFEFPCLEELYIQNCPNLEGGLPESLPSLLKLEISNCQQLNAQLPRVPGSCEPELYGCDQVQRRNEKMPLRSDDEVASQLLSTVADQISIHSYGGFSRSSSLLSKNSHDDPSTSKMSEIPKVADKHDDQIQTVSSEDGKQHFLSFASFKVSSVTQLMDLPPDLLSLRIESCDALDSLPSGIKDRSFEELYIIDCISFKTFPQGHLTTSLKTLYIRNCRNLEFPQPKILNQFIILEDLCLGSSCDHLKSFPLNSLPNLKTLSLWDCKNLVSLSIEKELQNDIKSLDALEIRDCPNLTTFPKEGLQALSLTSLVLSNCGNLKSLPRWMQSLISLHSLHINRCPELESLPSMGLPSSLNILCINFCDKITPQRAWELDKLDSLRHFEIEGGCKGMLSFPEDGLLPTNLKSLRISRLLNLKCLDENGLQQLTSLQTLEINCCNELRCLPEDGLPYSLSFLRITDCSMLNQKLQKRKGKEWFKIAHIASINLDE</sequence>
<gene>
    <name evidence="10" type="ORF">TCM_045419</name>
</gene>
<dbReference type="InterPro" id="IPR055414">
    <property type="entry name" value="LRR_R13L4/SHOC2-like"/>
</dbReference>
<evidence type="ECO:0000256" key="1">
    <source>
        <dbReference type="ARBA" id="ARBA00022737"/>
    </source>
</evidence>
<dbReference type="AlphaFoldDB" id="A0A061FTC8"/>
<evidence type="ECO:0000259" key="8">
    <source>
        <dbReference type="Pfam" id="PF23559"/>
    </source>
</evidence>